<feature type="transmembrane region" description="Helical" evidence="1">
    <location>
        <begin position="47"/>
        <end position="72"/>
    </location>
</feature>
<dbReference type="GO" id="GO:0016020">
    <property type="term" value="C:membrane"/>
    <property type="evidence" value="ECO:0007669"/>
    <property type="project" value="UniProtKB-UniRule"/>
</dbReference>
<dbReference type="AlphaFoldDB" id="A0A1I1MT07"/>
<gene>
    <name evidence="3" type="ORF">SAMN05421762_2571</name>
</gene>
<feature type="transmembrane region" description="Helical" evidence="1">
    <location>
        <begin position="207"/>
        <end position="230"/>
    </location>
</feature>
<dbReference type="PROSITE" id="PS50924">
    <property type="entry name" value="MHYT"/>
    <property type="match status" value="1"/>
</dbReference>
<reference evidence="3 4" key="1">
    <citation type="submission" date="2016-10" db="EMBL/GenBank/DDBJ databases">
        <authorList>
            <person name="de Groot N.N."/>
        </authorList>
    </citation>
    <scope>NUCLEOTIDE SEQUENCE [LARGE SCALE GENOMIC DNA]</scope>
    <source>
        <strain evidence="3 4">DSM 29619</strain>
    </source>
</reference>
<dbReference type="EMBL" id="FOLX01000001">
    <property type="protein sequence ID" value="SFC88276.1"/>
    <property type="molecule type" value="Genomic_DNA"/>
</dbReference>
<dbReference type="PANTHER" id="PTHR35152:SF1">
    <property type="entry name" value="DOMAIN SIGNALLING PROTEIN, PUTATIVE (AFU_ORTHOLOGUE AFUA_5G11310)-RELATED"/>
    <property type="match status" value="1"/>
</dbReference>
<dbReference type="InterPro" id="IPR005330">
    <property type="entry name" value="MHYT_dom"/>
</dbReference>
<feature type="transmembrane region" description="Helical" evidence="1">
    <location>
        <begin position="113"/>
        <end position="134"/>
    </location>
</feature>
<dbReference type="Pfam" id="PF03707">
    <property type="entry name" value="MHYT"/>
    <property type="match status" value="2"/>
</dbReference>
<evidence type="ECO:0000313" key="3">
    <source>
        <dbReference type="EMBL" id="SFC88276.1"/>
    </source>
</evidence>
<dbReference type="PANTHER" id="PTHR35152">
    <property type="entry name" value="DOMAIN SIGNALLING PROTEIN, PUTATIVE (AFU_ORTHOLOGUE AFUA_5G11310)-RELATED"/>
    <property type="match status" value="1"/>
</dbReference>
<organism evidence="3 4">
    <name type="scientific">Pseudooceanicola nitratireducens</name>
    <dbReference type="NCBI Taxonomy" id="517719"/>
    <lineage>
        <taxon>Bacteria</taxon>
        <taxon>Pseudomonadati</taxon>
        <taxon>Pseudomonadota</taxon>
        <taxon>Alphaproteobacteria</taxon>
        <taxon>Rhodobacterales</taxon>
        <taxon>Paracoccaceae</taxon>
        <taxon>Pseudooceanicola</taxon>
    </lineage>
</organism>
<evidence type="ECO:0000313" key="4">
    <source>
        <dbReference type="Proteomes" id="UP000231644"/>
    </source>
</evidence>
<protein>
    <submittedName>
        <fullName evidence="3">MHYT domain-containing protein, NO-binding membrane sensor</fullName>
    </submittedName>
</protein>
<feature type="transmembrane region" description="Helical" evidence="1">
    <location>
        <begin position="175"/>
        <end position="195"/>
    </location>
</feature>
<feature type="transmembrane region" description="Helical" evidence="1">
    <location>
        <begin position="84"/>
        <end position="106"/>
    </location>
</feature>
<dbReference type="STRING" id="517719.SAMN05421762_2571"/>
<keyword evidence="1" id="KW-1133">Transmembrane helix</keyword>
<dbReference type="RefSeq" id="WP_170848791.1">
    <property type="nucleotide sequence ID" value="NZ_BAABWI010000003.1"/>
</dbReference>
<feature type="domain" description="MHYT" evidence="2">
    <location>
        <begin position="12"/>
        <end position="196"/>
    </location>
</feature>
<evidence type="ECO:0000256" key="1">
    <source>
        <dbReference type="PROSITE-ProRule" id="PRU00244"/>
    </source>
</evidence>
<feature type="transmembrane region" description="Helical" evidence="1">
    <location>
        <begin position="16"/>
        <end position="35"/>
    </location>
</feature>
<evidence type="ECO:0000259" key="2">
    <source>
        <dbReference type="PROSITE" id="PS50924"/>
    </source>
</evidence>
<proteinExistence type="predicted"/>
<feature type="transmembrane region" description="Helical" evidence="1">
    <location>
        <begin position="140"/>
        <end position="163"/>
    </location>
</feature>
<keyword evidence="1" id="KW-0472">Membrane</keyword>
<keyword evidence="4" id="KW-1185">Reference proteome</keyword>
<sequence length="243" mass="25493">MITTLIEGVLETRSNFILAAGAVCTLTAATMLLLMRNADIATRQQRIFAAIWVAIVAGVGVWTTHFVAMLGYRPDAALTYDLQLTLISIVVGVLLVGVPLAGTMFITEDRTRIIFGMIAGLGVAAMHLTGMSAIENCLATYNPFVLALGVIAGMGGFTFAMLQDLSVHGSHLRKGAGIVGGVCALHFVAMAAVSLDQVEAAVRGIGGSFLSILVAIISLAVFTMAMLATFNHRRTLAQLRAGV</sequence>
<keyword evidence="1" id="KW-0812">Transmembrane</keyword>
<accession>A0A1I1MT07</accession>
<dbReference type="Proteomes" id="UP000231644">
    <property type="component" value="Unassembled WGS sequence"/>
</dbReference>
<name>A0A1I1MT07_9RHOB</name>